<feature type="region of interest" description="Disordered" evidence="1">
    <location>
        <begin position="251"/>
        <end position="274"/>
    </location>
</feature>
<dbReference type="PROSITE" id="PS51257">
    <property type="entry name" value="PROKAR_LIPOPROTEIN"/>
    <property type="match status" value="1"/>
</dbReference>
<feature type="region of interest" description="Disordered" evidence="1">
    <location>
        <begin position="166"/>
        <end position="200"/>
    </location>
</feature>
<evidence type="ECO:0008006" key="3">
    <source>
        <dbReference type="Google" id="ProtNLM"/>
    </source>
</evidence>
<protein>
    <recommendedName>
        <fullName evidence="3">SH3b domain-containing protein</fullName>
    </recommendedName>
</protein>
<reference evidence="2" key="1">
    <citation type="journal article" date="2003" name="Mol. Microbiol.">
        <title>Acidobacteria form a coherent but highly diverse group within the bacterial domain: evidence from environmental genomics.</title>
        <authorList>
            <person name="Quaiser A."/>
            <person name="Ochsenreiter T."/>
            <person name="Lanz C."/>
            <person name="Schuster S.C."/>
            <person name="Treusch A.H."/>
            <person name="Eck J."/>
            <person name="Schleper C."/>
        </authorList>
    </citation>
    <scope>NUCLEOTIDE SEQUENCE</scope>
</reference>
<sequence length="373" mass="41880">MKIQSAIILLLLVLAMGGCSTLAKRNDTGVVVARRAQIRSSTAVVAADLLEVNRGATIEILDFQDVQDPSDNTKKERWLRVRAQDEDNTEGWIESRNVMLDEVLQSSRKLAEEDANVPAQAAGQLHASSNLRLQPDRSDNENIMMRLDSGSSFDIVGWKRVPKPKSSEVIDTDVAPKAGSAQQGNAGTNREKQEDEQEETNELWYKVRLPPSISPAPAGWIYGKQVELKVPSDIIFYRTGREFVAWQRLDGESSSETDPLKPKDAARESKPGSWVILEKSSSRQPHTLDEPDFDRIYVLGYDKRDQEHYTAYRSPDLKGFLPCRIEGKPDNKTFTIRVQDESGQISDVQYSVYKDARGYLKINAPNSGKEKKK</sequence>
<evidence type="ECO:0000256" key="1">
    <source>
        <dbReference type="SAM" id="MobiDB-lite"/>
    </source>
</evidence>
<organism evidence="2">
    <name type="scientific">uncultured Acidobacteriota bacterium</name>
    <dbReference type="NCBI Taxonomy" id="171953"/>
    <lineage>
        <taxon>Bacteria</taxon>
        <taxon>Pseudomonadati</taxon>
        <taxon>Acidobacteriota</taxon>
        <taxon>environmental samples</taxon>
    </lineage>
</organism>
<evidence type="ECO:0000313" key="2">
    <source>
        <dbReference type="EMBL" id="AAP58548.1"/>
    </source>
</evidence>
<accession>Q7X316</accession>
<dbReference type="EMBL" id="AY281355">
    <property type="protein sequence ID" value="AAP58548.1"/>
    <property type="molecule type" value="Genomic_DNA"/>
</dbReference>
<feature type="compositionally biased region" description="Basic and acidic residues" evidence="1">
    <location>
        <begin position="258"/>
        <end position="270"/>
    </location>
</feature>
<dbReference type="AlphaFoldDB" id="Q7X316"/>
<name>Q7X316_9BACT</name>
<proteinExistence type="predicted"/>